<feature type="region of interest" description="Disordered" evidence="5">
    <location>
        <begin position="413"/>
        <end position="443"/>
    </location>
</feature>
<feature type="transmembrane region" description="Helical" evidence="6">
    <location>
        <begin position="234"/>
        <end position="254"/>
    </location>
</feature>
<keyword evidence="2 6" id="KW-0812">Transmembrane</keyword>
<comment type="subcellular location">
    <subcellularLocation>
        <location evidence="1">Membrane</location>
        <topology evidence="1">Multi-pass membrane protein</topology>
    </subcellularLocation>
</comment>
<keyword evidence="4 6" id="KW-0472">Membrane</keyword>
<dbReference type="OrthoDB" id="3288304at2"/>
<proteinExistence type="predicted"/>
<evidence type="ECO:0000256" key="2">
    <source>
        <dbReference type="ARBA" id="ARBA00022692"/>
    </source>
</evidence>
<dbReference type="Gene3D" id="2.60.40.10">
    <property type="entry name" value="Immunoglobulins"/>
    <property type="match status" value="1"/>
</dbReference>
<dbReference type="GO" id="GO:0005975">
    <property type="term" value="P:carbohydrate metabolic process"/>
    <property type="evidence" value="ECO:0007669"/>
    <property type="project" value="UniProtKB-ARBA"/>
</dbReference>
<dbReference type="PANTHER" id="PTHR43077">
    <property type="entry name" value="TRANSPORT PERMEASE YVFS-RELATED"/>
    <property type="match status" value="1"/>
</dbReference>
<evidence type="ECO:0000256" key="6">
    <source>
        <dbReference type="SAM" id="Phobius"/>
    </source>
</evidence>
<evidence type="ECO:0000256" key="5">
    <source>
        <dbReference type="SAM" id="MobiDB-lite"/>
    </source>
</evidence>
<dbReference type="AlphaFoldDB" id="A0A543NH30"/>
<dbReference type="SUPFAM" id="SSF49464">
    <property type="entry name" value="Carboxypeptidase regulatory domain-like"/>
    <property type="match status" value="1"/>
</dbReference>
<gene>
    <name evidence="7" type="ORF">FHX37_1033</name>
</gene>
<dbReference type="GO" id="GO:0016020">
    <property type="term" value="C:membrane"/>
    <property type="evidence" value="ECO:0007669"/>
    <property type="project" value="UniProtKB-SubCell"/>
</dbReference>
<name>A0A543NH30_9ACTN</name>
<feature type="transmembrane region" description="Helical" evidence="6">
    <location>
        <begin position="16"/>
        <end position="35"/>
    </location>
</feature>
<reference evidence="7 8" key="1">
    <citation type="submission" date="2019-06" db="EMBL/GenBank/DDBJ databases">
        <title>Sequencing the genomes of 1000 actinobacteria strains.</title>
        <authorList>
            <person name="Klenk H.-P."/>
        </authorList>
    </citation>
    <scope>NUCLEOTIDE SEQUENCE [LARGE SCALE GENOMIC DNA]</scope>
    <source>
        <strain evidence="7 8">DSM 45015</strain>
    </source>
</reference>
<keyword evidence="7" id="KW-0378">Hydrolase</keyword>
<evidence type="ECO:0000256" key="1">
    <source>
        <dbReference type="ARBA" id="ARBA00004141"/>
    </source>
</evidence>
<dbReference type="Pfam" id="PF13620">
    <property type="entry name" value="CarboxypepD_reg"/>
    <property type="match status" value="1"/>
</dbReference>
<evidence type="ECO:0000256" key="3">
    <source>
        <dbReference type="ARBA" id="ARBA00022989"/>
    </source>
</evidence>
<evidence type="ECO:0000256" key="4">
    <source>
        <dbReference type="ARBA" id="ARBA00023136"/>
    </source>
</evidence>
<feature type="compositionally biased region" description="Basic and acidic residues" evidence="5">
    <location>
        <begin position="430"/>
        <end position="443"/>
    </location>
</feature>
<accession>A0A543NH30</accession>
<feature type="transmembrane region" description="Helical" evidence="6">
    <location>
        <begin position="147"/>
        <end position="166"/>
    </location>
</feature>
<dbReference type="Proteomes" id="UP000317422">
    <property type="component" value="Unassembled WGS sequence"/>
</dbReference>
<keyword evidence="3 6" id="KW-1133">Transmembrane helix</keyword>
<comment type="caution">
    <text evidence="7">The sequence shown here is derived from an EMBL/GenBank/DDBJ whole genome shotgun (WGS) entry which is preliminary data.</text>
</comment>
<protein>
    <submittedName>
        <fullName evidence="7">Carboxypeptidase family protein</fullName>
    </submittedName>
</protein>
<dbReference type="InterPro" id="IPR013783">
    <property type="entry name" value="Ig-like_fold"/>
</dbReference>
<evidence type="ECO:0000313" key="7">
    <source>
        <dbReference type="EMBL" id="TQN31142.1"/>
    </source>
</evidence>
<dbReference type="InterPro" id="IPR051328">
    <property type="entry name" value="T7SS_ABC-Transporter"/>
</dbReference>
<dbReference type="GO" id="GO:0004180">
    <property type="term" value="F:carboxypeptidase activity"/>
    <property type="evidence" value="ECO:0007669"/>
    <property type="project" value="UniProtKB-KW"/>
</dbReference>
<keyword evidence="7" id="KW-0121">Carboxypeptidase</keyword>
<dbReference type="RefSeq" id="WP_141922396.1">
    <property type="nucleotide sequence ID" value="NZ_VFQC01000001.1"/>
</dbReference>
<dbReference type="PANTHER" id="PTHR43077:SF10">
    <property type="entry name" value="TRANSPORT PERMEASE PROTEIN"/>
    <property type="match status" value="1"/>
</dbReference>
<feature type="transmembrane region" description="Helical" evidence="6">
    <location>
        <begin position="290"/>
        <end position="310"/>
    </location>
</feature>
<feature type="transmembrane region" description="Helical" evidence="6">
    <location>
        <begin position="208"/>
        <end position="227"/>
    </location>
</feature>
<sequence>MSDTHAPTSVAKSLGLGLWFPLFFAVGFMLCYLLPFHSPEPTDMPVAVVGEQPAAAVSMALEDKAPDSFDVSPADDAKEARQAVLDRDVVAAYAPGDHELYFSSSLGRSLAMTVQETFAPIAQQDGAELTTTDVAPSAPGDGLGTSLFYMVLPWNLTGYIAVMMLSAQAPHLARWIKCLAASAFGLVTSVLCYAISTSMDVIPSDPWVLPLAFLITQSVIWPCLGLMPFTKRAFPGVALGLFVLLSLPSSGGAIPVEMVPRFFQALHPFLPMGQGIEAIRNILYFDGVKLAWPLTVLSSWTVFGVALVLVDTIRTKRAERREAQAGEQSVPSLVGRVADAHGTPVAGATVTLTDSAGTRIATHETDGNGVYSASDLPSERLALLVTAPEHAPRLARAALDTQDLAHVDITLHREHDESHTPAHAAAEPWSDSRSRSGMDQEVL</sequence>
<organism evidence="7 8">
    <name type="scientific">Haloactinospora alba</name>
    <dbReference type="NCBI Taxonomy" id="405555"/>
    <lineage>
        <taxon>Bacteria</taxon>
        <taxon>Bacillati</taxon>
        <taxon>Actinomycetota</taxon>
        <taxon>Actinomycetes</taxon>
        <taxon>Streptosporangiales</taxon>
        <taxon>Nocardiopsidaceae</taxon>
        <taxon>Haloactinospora</taxon>
    </lineage>
</organism>
<evidence type="ECO:0000313" key="8">
    <source>
        <dbReference type="Proteomes" id="UP000317422"/>
    </source>
</evidence>
<dbReference type="InterPro" id="IPR008969">
    <property type="entry name" value="CarboxyPept-like_regulatory"/>
</dbReference>
<dbReference type="EMBL" id="VFQC01000001">
    <property type="protein sequence ID" value="TQN31142.1"/>
    <property type="molecule type" value="Genomic_DNA"/>
</dbReference>
<keyword evidence="7" id="KW-0645">Protease</keyword>
<feature type="transmembrane region" description="Helical" evidence="6">
    <location>
        <begin position="178"/>
        <end position="196"/>
    </location>
</feature>
<keyword evidence="8" id="KW-1185">Reference proteome</keyword>